<dbReference type="InterPro" id="IPR050570">
    <property type="entry name" value="Cell_wall_metabolism_enzyme"/>
</dbReference>
<evidence type="ECO:0000259" key="3">
    <source>
        <dbReference type="Pfam" id="PF01551"/>
    </source>
</evidence>
<name>A0ABU1IIG3_9BACL</name>
<proteinExistence type="predicted"/>
<dbReference type="CDD" id="cd12797">
    <property type="entry name" value="M23_peptidase"/>
    <property type="match status" value="1"/>
</dbReference>
<keyword evidence="6" id="KW-1185">Reference proteome</keyword>
<reference evidence="5 6" key="1">
    <citation type="submission" date="2023-07" db="EMBL/GenBank/DDBJ databases">
        <title>Genomic Encyclopedia of Type Strains, Phase IV (KMG-IV): sequencing the most valuable type-strain genomes for metagenomic binning, comparative biology and taxonomic classification.</title>
        <authorList>
            <person name="Goeker M."/>
        </authorList>
    </citation>
    <scope>NUCLEOTIDE SEQUENCE [LARGE SCALE GENOMIC DNA]</scope>
    <source>
        <strain evidence="5 6">DSM 45903</strain>
    </source>
</reference>
<accession>A0ABU1IIG3</accession>
<dbReference type="Gene3D" id="6.10.250.3150">
    <property type="match status" value="1"/>
</dbReference>
<dbReference type="InterPro" id="IPR011055">
    <property type="entry name" value="Dup_hybrid_motif"/>
</dbReference>
<dbReference type="GO" id="GO:0016787">
    <property type="term" value="F:hydrolase activity"/>
    <property type="evidence" value="ECO:0007669"/>
    <property type="project" value="UniProtKB-KW"/>
</dbReference>
<dbReference type="Pfam" id="PF24568">
    <property type="entry name" value="CC_PcsB"/>
    <property type="match status" value="1"/>
</dbReference>
<protein>
    <submittedName>
        <fullName evidence="5">Murein DD-endopeptidase MepM/ murein hydrolase activator NlpD</fullName>
    </submittedName>
</protein>
<feature type="coiled-coil region" evidence="2">
    <location>
        <begin position="51"/>
        <end position="131"/>
    </location>
</feature>
<evidence type="ECO:0000313" key="5">
    <source>
        <dbReference type="EMBL" id="MDR6224565.1"/>
    </source>
</evidence>
<keyword evidence="1" id="KW-0732">Signal</keyword>
<comment type="caution">
    <text evidence="5">The sequence shown here is derived from an EMBL/GenBank/DDBJ whole genome shotgun (WGS) entry which is preliminary data.</text>
</comment>
<feature type="coiled-coil region" evidence="2">
    <location>
        <begin position="171"/>
        <end position="240"/>
    </location>
</feature>
<evidence type="ECO:0000259" key="4">
    <source>
        <dbReference type="Pfam" id="PF24568"/>
    </source>
</evidence>
<evidence type="ECO:0000256" key="1">
    <source>
        <dbReference type="ARBA" id="ARBA00022729"/>
    </source>
</evidence>
<keyword evidence="5" id="KW-0378">Hydrolase</keyword>
<dbReference type="Proteomes" id="UP001185012">
    <property type="component" value="Unassembled WGS sequence"/>
</dbReference>
<keyword evidence="2" id="KW-0175">Coiled coil</keyword>
<dbReference type="RefSeq" id="WP_309861998.1">
    <property type="nucleotide sequence ID" value="NZ_JAVDQG010000001.1"/>
</dbReference>
<evidence type="ECO:0000256" key="2">
    <source>
        <dbReference type="SAM" id="Coils"/>
    </source>
</evidence>
<dbReference type="EMBL" id="JAVDQG010000001">
    <property type="protein sequence ID" value="MDR6224565.1"/>
    <property type="molecule type" value="Genomic_DNA"/>
</dbReference>
<feature type="domain" description="M23ase beta-sheet core" evidence="3">
    <location>
        <begin position="273"/>
        <end position="372"/>
    </location>
</feature>
<dbReference type="Pfam" id="PF01551">
    <property type="entry name" value="Peptidase_M23"/>
    <property type="match status" value="1"/>
</dbReference>
<dbReference type="InterPro" id="IPR057309">
    <property type="entry name" value="PcsB_CC"/>
</dbReference>
<organism evidence="5 6">
    <name type="scientific">Desmospora profundinema</name>
    <dbReference type="NCBI Taxonomy" id="1571184"/>
    <lineage>
        <taxon>Bacteria</taxon>
        <taxon>Bacillati</taxon>
        <taxon>Bacillota</taxon>
        <taxon>Bacilli</taxon>
        <taxon>Bacillales</taxon>
        <taxon>Thermoactinomycetaceae</taxon>
        <taxon>Desmospora</taxon>
    </lineage>
</organism>
<dbReference type="PANTHER" id="PTHR21666">
    <property type="entry name" value="PEPTIDASE-RELATED"/>
    <property type="match status" value="1"/>
</dbReference>
<dbReference type="Gene3D" id="2.70.70.10">
    <property type="entry name" value="Glucose Permease (Domain IIA)"/>
    <property type="match status" value="1"/>
</dbReference>
<sequence length="377" mass="43084">MILLSDKERLRKKKVINIWKLPGEGRLQRMTIAVVVSFALSVTLWPVEWAYANKKEELNKQLDDIKEKKGETEKDIQKLKEKIDEKKKVLSGLERKVEVTRKELNQAEKRLEKAQETLEQYNGQYKKSVRNMYLYGDMGRMESLLSAESFNQFLTRFELMRLMVKRDHTIVKKYYDEKEKVEKERDKIKKLTDQQEKEAAEAKKVYDELVVEMKKNESALASLSNEEKITKEELAQLNLEHIKAGNFAYTGPLTVPVPNGRRTSPYGYRGGEFHTGVDWAAPVGTPIVAAADGKVIRSQSCACGYGYYIIIDHGGGIFSLYAHMWASSVRVSSGAVVRKGQTIAGVGNNGRSTGPHLHFEVHRGRLNNHVNPYNYIR</sequence>
<dbReference type="SUPFAM" id="SSF51261">
    <property type="entry name" value="Duplicated hybrid motif"/>
    <property type="match status" value="1"/>
</dbReference>
<evidence type="ECO:0000313" key="6">
    <source>
        <dbReference type="Proteomes" id="UP001185012"/>
    </source>
</evidence>
<gene>
    <name evidence="5" type="ORF">JOE21_000553</name>
</gene>
<dbReference type="InterPro" id="IPR016047">
    <property type="entry name" value="M23ase_b-sheet_dom"/>
</dbReference>
<feature type="domain" description="Peptidoglycan hydrolase PcsB coiled-coil" evidence="4">
    <location>
        <begin position="112"/>
        <end position="183"/>
    </location>
</feature>
<dbReference type="PANTHER" id="PTHR21666:SF270">
    <property type="entry name" value="MUREIN HYDROLASE ACTIVATOR ENVC"/>
    <property type="match status" value="1"/>
</dbReference>